<dbReference type="Pfam" id="PF08491">
    <property type="entry name" value="SE"/>
    <property type="match status" value="1"/>
</dbReference>
<evidence type="ECO:0000256" key="6">
    <source>
        <dbReference type="ARBA" id="ARBA00022827"/>
    </source>
</evidence>
<dbReference type="InterPro" id="IPR040125">
    <property type="entry name" value="Squalene_monox"/>
</dbReference>
<evidence type="ECO:0000313" key="11">
    <source>
        <dbReference type="EMBL" id="CEG01552.1"/>
    </source>
</evidence>
<dbReference type="UniPathway" id="UPA00767">
    <property type="reaction ID" value="UER00752"/>
</dbReference>
<keyword evidence="7 9" id="KW-0560">Oxidoreductase</keyword>
<dbReference type="AlphaFoldDB" id="A0A090MEY1"/>
<gene>
    <name evidence="11" type="ORF">OT_ostta08g03180</name>
</gene>
<dbReference type="STRING" id="70448.A0A090MEY1"/>
<dbReference type="GO" id="GO:0050660">
    <property type="term" value="F:flavin adenine dinucleotide binding"/>
    <property type="evidence" value="ECO:0007669"/>
    <property type="project" value="UniProtKB-UniRule"/>
</dbReference>
<dbReference type="Gene3D" id="3.50.50.60">
    <property type="entry name" value="FAD/NAD(P)-binding domain"/>
    <property type="match status" value="1"/>
</dbReference>
<evidence type="ECO:0000256" key="5">
    <source>
        <dbReference type="ARBA" id="ARBA00022630"/>
    </source>
</evidence>
<keyword evidence="8" id="KW-0472">Membrane</keyword>
<keyword evidence="12" id="KW-1185">Reference proteome</keyword>
<evidence type="ECO:0000256" key="2">
    <source>
        <dbReference type="ARBA" id="ARBA00005018"/>
    </source>
</evidence>
<dbReference type="OrthoDB" id="1678617at2759"/>
<dbReference type="GeneID" id="9831459"/>
<reference evidence="12" key="1">
    <citation type="journal article" date="2006" name="Proc. Natl. Acad. Sci. U.S.A.">
        <title>Genome analysis of the smallest free-living eukaryote Ostreococcus tauri unveils many unique features.</title>
        <authorList>
            <person name="Derelle E."/>
            <person name="Ferraz C."/>
            <person name="Rombauts S."/>
            <person name="Rouze P."/>
            <person name="Worden A.Z."/>
            <person name="Robbens S."/>
            <person name="Partensky F."/>
            <person name="Degroeve S."/>
            <person name="Echeynie S."/>
            <person name="Cooke R."/>
            <person name="Saeys Y."/>
            <person name="Wuyts J."/>
            <person name="Jabbari K."/>
            <person name="Bowler C."/>
            <person name="Panaud O."/>
            <person name="Piegu B."/>
            <person name="Ball S.G."/>
            <person name="Ral J.-P."/>
            <person name="Bouget F.-Y."/>
            <person name="Piganeau G."/>
            <person name="De Baets B."/>
            <person name="Picard A."/>
            <person name="Delseny M."/>
            <person name="Demaille J."/>
            <person name="Van de Peer Y."/>
            <person name="Moreau H."/>
        </authorList>
    </citation>
    <scope>NUCLEOTIDE SEQUENCE [LARGE SCALE GENOMIC DNA]</scope>
    <source>
        <strain evidence="12">OTTH 0595 / CCAP 157/2 / RCC745</strain>
    </source>
</reference>
<comment type="pathway">
    <text evidence="2">Terpene metabolism; lanosterol biosynthesis; lanosterol from farnesyl diphosphate: step 2/3.</text>
</comment>
<protein>
    <recommendedName>
        <fullName evidence="4 9">Squalene monooxygenase</fullName>
        <ecNumber evidence="4 9">1.14.14.17</ecNumber>
    </recommendedName>
</protein>
<dbReference type="PANTHER" id="PTHR10835">
    <property type="entry name" value="SQUALENE MONOOXYGENASE"/>
    <property type="match status" value="1"/>
</dbReference>
<evidence type="ECO:0000256" key="1">
    <source>
        <dbReference type="ARBA" id="ARBA00001974"/>
    </source>
</evidence>
<comment type="subcellular location">
    <subcellularLocation>
        <location evidence="9">Membrane</location>
        <topology evidence="9">Multi-pass membrane protein</topology>
    </subcellularLocation>
</comment>
<dbReference type="Proteomes" id="UP000009170">
    <property type="component" value="Unassembled WGS sequence"/>
</dbReference>
<dbReference type="SUPFAM" id="SSF51905">
    <property type="entry name" value="FAD/NAD(P)-binding domain"/>
    <property type="match status" value="1"/>
</dbReference>
<name>A0A090MEY1_OSTTA</name>
<comment type="similarity">
    <text evidence="3 9">Belongs to the squalene monooxygenase family.</text>
</comment>
<dbReference type="InterPro" id="IPR036188">
    <property type="entry name" value="FAD/NAD-bd_sf"/>
</dbReference>
<accession>A0A090MEY1</accession>
<feature type="domain" description="Squalene epoxidase" evidence="10">
    <location>
        <begin position="200"/>
        <end position="473"/>
    </location>
</feature>
<evidence type="ECO:0000256" key="4">
    <source>
        <dbReference type="ARBA" id="ARBA00012312"/>
    </source>
</evidence>
<comment type="caution">
    <text evidence="11">The sequence shown here is derived from an EMBL/GenBank/DDBJ whole genome shotgun (WGS) entry which is preliminary data.</text>
</comment>
<comment type="cofactor">
    <cofactor evidence="1 9">
        <name>FAD</name>
        <dbReference type="ChEBI" id="CHEBI:57692"/>
    </cofactor>
</comment>
<reference evidence="11 12" key="2">
    <citation type="journal article" date="2014" name="BMC Genomics">
        <title>An improved genome of the model marine alga Ostreococcus tauri unfolds by assessing Illumina de novo assemblies.</title>
        <authorList>
            <person name="Blanc-Mathieu R."/>
            <person name="Verhelst B."/>
            <person name="Derelle E."/>
            <person name="Rombauts S."/>
            <person name="Bouget F.Y."/>
            <person name="Carre I."/>
            <person name="Chateau A."/>
            <person name="Eyre-Walker A."/>
            <person name="Grimsley N."/>
            <person name="Moreau H."/>
            <person name="Piegu B."/>
            <person name="Rivals E."/>
            <person name="Schackwitz W."/>
            <person name="Van de Peer Y."/>
            <person name="Piganeau G."/>
        </authorList>
    </citation>
    <scope>NUCLEOTIDE SEQUENCE [LARGE SCALE GENOMIC DNA]</scope>
    <source>
        <strain evidence="12">OTTH 0595 / CCAP 157/2 / RCC745</strain>
    </source>
</reference>
<dbReference type="GO" id="GO:0005783">
    <property type="term" value="C:endoplasmic reticulum"/>
    <property type="evidence" value="ECO:0007669"/>
    <property type="project" value="TreeGrafter"/>
</dbReference>
<dbReference type="GO" id="GO:0016020">
    <property type="term" value="C:membrane"/>
    <property type="evidence" value="ECO:0007669"/>
    <property type="project" value="UniProtKB-SubCell"/>
</dbReference>
<evidence type="ECO:0000313" key="12">
    <source>
        <dbReference type="Proteomes" id="UP000009170"/>
    </source>
</evidence>
<dbReference type="FunCoup" id="A0A090MEY1">
    <property type="interactions" value="574"/>
</dbReference>
<proteinExistence type="inferred from homology"/>
<dbReference type="EC" id="1.14.14.17" evidence="4 9"/>
<dbReference type="KEGG" id="ota:OT_ostta08g03180"/>
<dbReference type="InterPro" id="IPR013698">
    <property type="entry name" value="Squalene_epoxidase"/>
</dbReference>
<dbReference type="RefSeq" id="XP_003080880.2">
    <property type="nucleotide sequence ID" value="XM_003080832.2"/>
</dbReference>
<evidence type="ECO:0000259" key="10">
    <source>
        <dbReference type="Pfam" id="PF08491"/>
    </source>
</evidence>
<dbReference type="InParanoid" id="A0A090MEY1"/>
<evidence type="ECO:0000256" key="9">
    <source>
        <dbReference type="RuleBase" id="RU367121"/>
    </source>
</evidence>
<organism evidence="11 12">
    <name type="scientific">Ostreococcus tauri</name>
    <name type="common">Marine green alga</name>
    <dbReference type="NCBI Taxonomy" id="70448"/>
    <lineage>
        <taxon>Eukaryota</taxon>
        <taxon>Viridiplantae</taxon>
        <taxon>Chlorophyta</taxon>
        <taxon>Mamiellophyceae</taxon>
        <taxon>Mamiellales</taxon>
        <taxon>Bathycoccaceae</taxon>
        <taxon>Ostreococcus</taxon>
    </lineage>
</organism>
<evidence type="ECO:0000256" key="3">
    <source>
        <dbReference type="ARBA" id="ARBA00008802"/>
    </source>
</evidence>
<dbReference type="PANTHER" id="PTHR10835:SF0">
    <property type="entry name" value="SQUALENE MONOOXYGENASE"/>
    <property type="match status" value="1"/>
</dbReference>
<evidence type="ECO:0000256" key="7">
    <source>
        <dbReference type="ARBA" id="ARBA00023002"/>
    </source>
</evidence>
<evidence type="ECO:0000256" key="8">
    <source>
        <dbReference type="ARBA" id="ARBA00023136"/>
    </source>
</evidence>
<dbReference type="EMBL" id="CAID01000008">
    <property type="protein sequence ID" value="CEG01552.1"/>
    <property type="molecule type" value="Genomic_DNA"/>
</dbReference>
<comment type="function">
    <text evidence="9">Catalyzes the stereospecific oxidation of squalene to (S)-2,3-epoxysqualene, and is considered to be a rate-limiting enzyme in steroid biosynthesis.</text>
</comment>
<comment type="catalytic activity">
    <reaction evidence="9">
        <text>squalene + reduced [NADPH--hemoprotein reductase] + O2 = (S)-2,3-epoxysqualene + oxidized [NADPH--hemoprotein reductase] + H2O + H(+)</text>
        <dbReference type="Rhea" id="RHEA:25282"/>
        <dbReference type="Rhea" id="RHEA-COMP:11964"/>
        <dbReference type="Rhea" id="RHEA-COMP:11965"/>
        <dbReference type="ChEBI" id="CHEBI:15377"/>
        <dbReference type="ChEBI" id="CHEBI:15378"/>
        <dbReference type="ChEBI" id="CHEBI:15379"/>
        <dbReference type="ChEBI" id="CHEBI:15440"/>
        <dbReference type="ChEBI" id="CHEBI:15441"/>
        <dbReference type="ChEBI" id="CHEBI:57618"/>
        <dbReference type="ChEBI" id="CHEBI:58210"/>
        <dbReference type="EC" id="1.14.14.17"/>
    </reaction>
</comment>
<sequence>MGMFARARVDARAGETSVTDDVAWDVVIVGAGVAGASLAHGLGVEGRRVLVIERDMSTPDRIVGELLQPGGYVKLKELGLASCVEGIDAQKVYGYTMFKNGEVATMTYPLEGRTDDVAGRSFHNGRFVQKLREKAMEVEGVTIIQGTVKKLLNDRGEEWSGEDGQRVAGVSYTVGGETWDKEKNALVRDASTMQTHAVYAPLTVVCDGHFSSLRTKLSPKSTPNHPSHFVGVILKGAPNDLLPNGHHGHVVLGDPSPVLFYPISSTEVRCLVDIPASVKMPSVAKGEMAKYVLEKIVPQVPEKLRPHLVKAVEEGRFRSMPNKTMAAKPSRTPGAVLLGDAFNMRHPLTGGGMTVALNDISTFKSMLSPLPNFSDSKATAAKLDEFYRHRTRPALTINTLANALYAVFCSDGDSSMDEMRQACFEYLRLGGTYARGPIALLSGLDPNPLNLVIHFFSVALFGIGRLMVPLPTPERLLKSGNILTGACKIIFPIVKGEGFARMFFPAWVRTKMGII</sequence>
<keyword evidence="5 9" id="KW-0285">Flavoprotein</keyword>
<keyword evidence="6 9" id="KW-0274">FAD</keyword>
<dbReference type="GO" id="GO:0004506">
    <property type="term" value="F:squalene monooxygenase activity"/>
    <property type="evidence" value="ECO:0007669"/>
    <property type="project" value="UniProtKB-UniRule"/>
</dbReference>
<dbReference type="GO" id="GO:0016126">
    <property type="term" value="P:sterol biosynthetic process"/>
    <property type="evidence" value="ECO:0007669"/>
    <property type="project" value="UniProtKB-UniRule"/>
</dbReference>
<dbReference type="PRINTS" id="PR00420">
    <property type="entry name" value="RNGMNOXGNASE"/>
</dbReference>